<dbReference type="STRING" id="871652.SAMN04515673_11351"/>
<dbReference type="Proteomes" id="UP000199302">
    <property type="component" value="Unassembled WGS sequence"/>
</dbReference>
<dbReference type="EMBL" id="FOYI01000013">
    <property type="protein sequence ID" value="SFR18117.1"/>
    <property type="molecule type" value="Genomic_DNA"/>
</dbReference>
<sequence length="280" mass="28268">MVDFLRELGGTVTAAHTVRVAGHFGEWLQGRLGPQGPVVLITLPCAALGVRAEALGPGDFSLEQYPPALLPEARAAAFLRALGGPVSGRYRLEAEMPPGGGAGASTAALLALAGAAGHPCDAALAGPCVATEGASDPLMLPRPDAVLWAPREGHALGALPTPPRCEILGGFWGPPLRTAPQDAAFPDVADLIDAWRGSGDLAEFAALASQSAARTTALRGPEDDPTPALCAALGALGHLRAHTGSARGLIFPPGAVPEGAEARLAEAGFEGVLRFETGAA</sequence>
<accession>A0A1I6EKG2</accession>
<name>A0A1I6EKG2_9RHOB</name>
<protein>
    <submittedName>
        <fullName evidence="1">Protein involved in propanediol utilization</fullName>
    </submittedName>
</protein>
<gene>
    <name evidence="1" type="ORF">SAMN04515673_11351</name>
</gene>
<evidence type="ECO:0000313" key="2">
    <source>
        <dbReference type="Proteomes" id="UP000199302"/>
    </source>
</evidence>
<dbReference type="AlphaFoldDB" id="A0A1I6EKG2"/>
<organism evidence="1 2">
    <name type="scientific">Poseidonocella sedimentorum</name>
    <dbReference type="NCBI Taxonomy" id="871652"/>
    <lineage>
        <taxon>Bacteria</taxon>
        <taxon>Pseudomonadati</taxon>
        <taxon>Pseudomonadota</taxon>
        <taxon>Alphaproteobacteria</taxon>
        <taxon>Rhodobacterales</taxon>
        <taxon>Roseobacteraceae</taxon>
        <taxon>Poseidonocella</taxon>
    </lineage>
</organism>
<proteinExistence type="predicted"/>
<reference evidence="1 2" key="1">
    <citation type="submission" date="2016-10" db="EMBL/GenBank/DDBJ databases">
        <authorList>
            <person name="de Groot N.N."/>
        </authorList>
    </citation>
    <scope>NUCLEOTIDE SEQUENCE [LARGE SCALE GENOMIC DNA]</scope>
    <source>
        <strain evidence="2">KMM 9023,NRIC 0796,JCM 17311,KCTC 23692</strain>
    </source>
</reference>
<keyword evidence="2" id="KW-1185">Reference proteome</keyword>
<evidence type="ECO:0000313" key="1">
    <source>
        <dbReference type="EMBL" id="SFR18117.1"/>
    </source>
</evidence>